<sequence>MKNVVIAGYCRSPFTPANKGKLVKVRPDDFAAQVIKGLISKTGVNPNDIEDLILGCAFPEGEQGLNVARLLVPLAGLPVSVAGSTVNRFCGSSMQAIHMAAGAIQMDAGEVFICAGVESMTRVPMGGFNNMPNPVLYEAFPQAYINMGDTAENLAKQYQIERTDQEAFAVLSQQKTHDAQQHGRFTDEIIAITTKSDVVDLDGCPRPDSTPESLAQLPPAFQAAGSVTAGTSSPLTDGAAAVLVCSEDYADANGLEKLARLKAFAVSACAPEIMGIGPVGATHKALKRAGLELDDIDIVELNEAFAAQSLAVLKELPVPLAKLNLDGGAIALGHPLGASGARITGKAASLLKRENKRYALATMCIGGGQGIATILEAI</sequence>
<evidence type="ECO:0000256" key="4">
    <source>
        <dbReference type="ARBA" id="ARBA00023315"/>
    </source>
</evidence>
<dbReference type="SUPFAM" id="SSF53901">
    <property type="entry name" value="Thiolase-like"/>
    <property type="match status" value="2"/>
</dbReference>
<dbReference type="PROSITE" id="PS00737">
    <property type="entry name" value="THIOLASE_2"/>
    <property type="match status" value="1"/>
</dbReference>
<feature type="domain" description="Thiolase N-terminal" evidence="8">
    <location>
        <begin position="4"/>
        <end position="248"/>
    </location>
</feature>
<comment type="similarity">
    <text evidence="2 7">Belongs to the thiolase-like superfamily. Thiolase family.</text>
</comment>
<dbReference type="EMBL" id="CADCXN010000075">
    <property type="protein sequence ID" value="CAA9891590.1"/>
    <property type="molecule type" value="Genomic_DNA"/>
</dbReference>
<evidence type="ECO:0000313" key="10">
    <source>
        <dbReference type="EMBL" id="CAA9891590.1"/>
    </source>
</evidence>
<name>A0A8S0XJU9_9GAMM</name>
<evidence type="ECO:0000256" key="2">
    <source>
        <dbReference type="ARBA" id="ARBA00010982"/>
    </source>
</evidence>
<reference evidence="10 11" key="1">
    <citation type="submission" date="2020-02" db="EMBL/GenBank/DDBJ databases">
        <authorList>
            <person name="Hogendoorn C."/>
        </authorList>
    </citation>
    <scope>NUCLEOTIDE SEQUENCE [LARGE SCALE GENOMIC DNA]</scope>
    <source>
        <strain evidence="10">METHB21</strain>
    </source>
</reference>
<organism evidence="10 11">
    <name type="scientific">Candidatus Methylobacter favarea</name>
    <dbReference type="NCBI Taxonomy" id="2707345"/>
    <lineage>
        <taxon>Bacteria</taxon>
        <taxon>Pseudomonadati</taxon>
        <taxon>Pseudomonadota</taxon>
        <taxon>Gammaproteobacteria</taxon>
        <taxon>Methylococcales</taxon>
        <taxon>Methylococcaceae</taxon>
        <taxon>Methylobacter</taxon>
    </lineage>
</organism>
<dbReference type="InterPro" id="IPR002155">
    <property type="entry name" value="Thiolase"/>
</dbReference>
<dbReference type="AlphaFoldDB" id="A0A8S0XJU9"/>
<dbReference type="CDD" id="cd00751">
    <property type="entry name" value="thiolase"/>
    <property type="match status" value="1"/>
</dbReference>
<feature type="domain" description="Thiolase C-terminal" evidence="9">
    <location>
        <begin position="256"/>
        <end position="376"/>
    </location>
</feature>
<dbReference type="InterPro" id="IPR020613">
    <property type="entry name" value="Thiolase_CS"/>
</dbReference>
<dbReference type="Gene3D" id="3.40.47.10">
    <property type="match status" value="1"/>
</dbReference>
<evidence type="ECO:0000256" key="6">
    <source>
        <dbReference type="PIRSR" id="PIRSR000429-1"/>
    </source>
</evidence>
<evidence type="ECO:0000256" key="1">
    <source>
        <dbReference type="ARBA" id="ARBA00005189"/>
    </source>
</evidence>
<dbReference type="EC" id="2.3.1.16" evidence="5"/>
<feature type="active site" description="Proton acceptor" evidence="6">
    <location>
        <position position="334"/>
    </location>
</feature>
<proteinExistence type="inferred from homology"/>
<dbReference type="Proteomes" id="UP000494216">
    <property type="component" value="Unassembled WGS sequence"/>
</dbReference>
<dbReference type="InterPro" id="IPR020610">
    <property type="entry name" value="Thiolase_AS"/>
</dbReference>
<evidence type="ECO:0000259" key="9">
    <source>
        <dbReference type="Pfam" id="PF02803"/>
    </source>
</evidence>
<dbReference type="NCBIfam" id="TIGR01930">
    <property type="entry name" value="AcCoA-C-Actrans"/>
    <property type="match status" value="1"/>
</dbReference>
<dbReference type="GO" id="GO:0010124">
    <property type="term" value="P:phenylacetate catabolic process"/>
    <property type="evidence" value="ECO:0007669"/>
    <property type="project" value="TreeGrafter"/>
</dbReference>
<evidence type="ECO:0000256" key="3">
    <source>
        <dbReference type="ARBA" id="ARBA00022679"/>
    </source>
</evidence>
<dbReference type="GO" id="GO:0005737">
    <property type="term" value="C:cytoplasm"/>
    <property type="evidence" value="ECO:0007669"/>
    <property type="project" value="UniProtKB-ARBA"/>
</dbReference>
<dbReference type="FunFam" id="3.40.47.10:FF:000010">
    <property type="entry name" value="Acetyl-CoA acetyltransferase (Thiolase)"/>
    <property type="match status" value="1"/>
</dbReference>
<dbReference type="InterPro" id="IPR020616">
    <property type="entry name" value="Thiolase_N"/>
</dbReference>
<feature type="active site" description="Proton acceptor" evidence="6">
    <location>
        <position position="364"/>
    </location>
</feature>
<dbReference type="InterPro" id="IPR050215">
    <property type="entry name" value="Thiolase-like_sf_Thiolase"/>
</dbReference>
<comment type="pathway">
    <text evidence="1">Lipid metabolism.</text>
</comment>
<dbReference type="PROSITE" id="PS00098">
    <property type="entry name" value="THIOLASE_1"/>
    <property type="match status" value="1"/>
</dbReference>
<dbReference type="InterPro" id="IPR020615">
    <property type="entry name" value="Thiolase_acyl_enz_int_AS"/>
</dbReference>
<dbReference type="GO" id="GO:0006635">
    <property type="term" value="P:fatty acid beta-oxidation"/>
    <property type="evidence" value="ECO:0007669"/>
    <property type="project" value="TreeGrafter"/>
</dbReference>
<dbReference type="PANTHER" id="PTHR43853:SF21">
    <property type="entry name" value="STEROID 3-KETOACYL-COA THIOLASE"/>
    <property type="match status" value="1"/>
</dbReference>
<dbReference type="Pfam" id="PF02803">
    <property type="entry name" value="Thiolase_C"/>
    <property type="match status" value="1"/>
</dbReference>
<gene>
    <name evidence="10" type="primary">fadA</name>
    <name evidence="10" type="ORF">METHB2_450005</name>
</gene>
<comment type="caution">
    <text evidence="10">The sequence shown here is derived from an EMBL/GenBank/DDBJ whole genome shotgun (WGS) entry which is preliminary data.</text>
</comment>
<evidence type="ECO:0000256" key="7">
    <source>
        <dbReference type="RuleBase" id="RU003557"/>
    </source>
</evidence>
<keyword evidence="4 7" id="KW-0012">Acyltransferase</keyword>
<keyword evidence="11" id="KW-1185">Reference proteome</keyword>
<protein>
    <recommendedName>
        <fullName evidence="5">acetyl-CoA C-acyltransferase</fullName>
        <ecNumber evidence="5">2.3.1.16</ecNumber>
    </recommendedName>
</protein>
<accession>A0A8S0XJU9</accession>
<feature type="active site" description="Acyl-thioester intermediate" evidence="6">
    <location>
        <position position="90"/>
    </location>
</feature>
<dbReference type="GO" id="GO:0003988">
    <property type="term" value="F:acetyl-CoA C-acyltransferase activity"/>
    <property type="evidence" value="ECO:0007669"/>
    <property type="project" value="UniProtKB-EC"/>
</dbReference>
<dbReference type="RefSeq" id="WP_174626439.1">
    <property type="nucleotide sequence ID" value="NZ_CADCXN010000075.1"/>
</dbReference>
<evidence type="ECO:0000259" key="8">
    <source>
        <dbReference type="Pfam" id="PF00108"/>
    </source>
</evidence>
<evidence type="ECO:0000256" key="5">
    <source>
        <dbReference type="ARBA" id="ARBA00024073"/>
    </source>
</evidence>
<dbReference type="PROSITE" id="PS00099">
    <property type="entry name" value="THIOLASE_3"/>
    <property type="match status" value="1"/>
</dbReference>
<dbReference type="PIRSF" id="PIRSF000429">
    <property type="entry name" value="Ac-CoA_Ac_transf"/>
    <property type="match status" value="1"/>
</dbReference>
<keyword evidence="3 7" id="KW-0808">Transferase</keyword>
<dbReference type="InterPro" id="IPR020617">
    <property type="entry name" value="Thiolase_C"/>
</dbReference>
<dbReference type="Pfam" id="PF00108">
    <property type="entry name" value="Thiolase_N"/>
    <property type="match status" value="1"/>
</dbReference>
<dbReference type="PANTHER" id="PTHR43853">
    <property type="entry name" value="3-KETOACYL-COA THIOLASE, PEROXISOMAL"/>
    <property type="match status" value="1"/>
</dbReference>
<dbReference type="InterPro" id="IPR016039">
    <property type="entry name" value="Thiolase-like"/>
</dbReference>
<evidence type="ECO:0000313" key="11">
    <source>
        <dbReference type="Proteomes" id="UP000494216"/>
    </source>
</evidence>